<evidence type="ECO:0000256" key="5">
    <source>
        <dbReference type="ARBA" id="ARBA00023136"/>
    </source>
</evidence>
<dbReference type="Gene3D" id="1.20.1250.20">
    <property type="entry name" value="MFS general substrate transporter like domains"/>
    <property type="match status" value="1"/>
</dbReference>
<dbReference type="PANTHER" id="PTHR23510:SF3">
    <property type="entry name" value="MAJOR FACILITATOR SUPERFAMILY DOMAIN-CONTAINING PROTEIN 8"/>
    <property type="match status" value="1"/>
</dbReference>
<comment type="caution">
    <text evidence="9">The sequence shown here is derived from an EMBL/GenBank/DDBJ whole genome shotgun (WGS) entry which is preliminary data.</text>
</comment>
<feature type="transmembrane region" description="Helical" evidence="7">
    <location>
        <begin position="111"/>
        <end position="131"/>
    </location>
</feature>
<feature type="transmembrane region" description="Helical" evidence="7">
    <location>
        <begin position="269"/>
        <end position="295"/>
    </location>
</feature>
<proteinExistence type="predicted"/>
<accession>A0AAD5UIS6</accession>
<keyword evidence="2" id="KW-0813">Transport</keyword>
<feature type="transmembrane region" description="Helical" evidence="7">
    <location>
        <begin position="404"/>
        <end position="422"/>
    </location>
</feature>
<evidence type="ECO:0000256" key="2">
    <source>
        <dbReference type="ARBA" id="ARBA00022448"/>
    </source>
</evidence>
<dbReference type="GO" id="GO:0012505">
    <property type="term" value="C:endomembrane system"/>
    <property type="evidence" value="ECO:0007669"/>
    <property type="project" value="UniProtKB-SubCell"/>
</dbReference>
<dbReference type="SUPFAM" id="SSF103473">
    <property type="entry name" value="MFS general substrate transporter"/>
    <property type="match status" value="1"/>
</dbReference>
<dbReference type="GO" id="GO:0022857">
    <property type="term" value="F:transmembrane transporter activity"/>
    <property type="evidence" value="ECO:0007669"/>
    <property type="project" value="InterPro"/>
</dbReference>
<feature type="transmembrane region" description="Helical" evidence="7">
    <location>
        <begin position="79"/>
        <end position="99"/>
    </location>
</feature>
<reference evidence="9" key="1">
    <citation type="submission" date="2020-05" db="EMBL/GenBank/DDBJ databases">
        <title>Phylogenomic resolution of chytrid fungi.</title>
        <authorList>
            <person name="Stajich J.E."/>
            <person name="Amses K."/>
            <person name="Simmons R."/>
            <person name="Seto K."/>
            <person name="Myers J."/>
            <person name="Bonds A."/>
            <person name="Quandt C.A."/>
            <person name="Barry K."/>
            <person name="Liu P."/>
            <person name="Grigoriev I."/>
            <person name="Longcore J.E."/>
            <person name="James T.Y."/>
        </authorList>
    </citation>
    <scope>NUCLEOTIDE SEQUENCE</scope>
    <source>
        <strain evidence="9">PLAUS21</strain>
    </source>
</reference>
<evidence type="ECO:0000256" key="4">
    <source>
        <dbReference type="ARBA" id="ARBA00022989"/>
    </source>
</evidence>
<evidence type="ECO:0000313" key="10">
    <source>
        <dbReference type="Proteomes" id="UP001210925"/>
    </source>
</evidence>
<feature type="transmembrane region" description="Helical" evidence="7">
    <location>
        <begin position="428"/>
        <end position="452"/>
    </location>
</feature>
<sequence>MANLYQYQNTSMVELSLPTEPQNPKRRYSVPKPEELPKSNTKDLMIVLIQVFMAEAPRGIILPTLSPYIQSTGISNTDLFLGLAVSAFSIGRLISAYPFGYLADSTGSSRFALQIATVIVIISNTIFAFAGSWNSQFAPWAIVISRFFVGFGSGTLGVSRAFMAKISSASERTRYITWNTLAQYAGFSLTPMLAEGISRFIPHANTQTKYGLIPGLAISGLSVCMLLLLCIMRETDLEDAVYNKLEDSKEEKQKDLELQHVGKQGAQKLFYGFILYFILNFSLRGVLGVAETYGGTEFQSYFPNDPNRVDRSSEFFFYLGMGGIFFYFIIPSLAKLLTDFCTLVLGIVSLAVGSILMLPYLSGNSFAIFVNAMVLIWSMGSPITQTLTISTYSQMMGSKPQGAAMGWLTTAGSLGRILFPIICGVNLGAGAIVNVVTCVLSLLLVILFRLVYVD</sequence>
<dbReference type="PANTHER" id="PTHR23510">
    <property type="entry name" value="INNER MEMBRANE TRANSPORT PROTEIN YAJR"/>
    <property type="match status" value="1"/>
</dbReference>
<dbReference type="AlphaFoldDB" id="A0AAD5UIS6"/>
<feature type="transmembrane region" description="Helical" evidence="7">
    <location>
        <begin position="366"/>
        <end position="392"/>
    </location>
</feature>
<dbReference type="PROSITE" id="PS50850">
    <property type="entry name" value="MFS"/>
    <property type="match status" value="1"/>
</dbReference>
<feature type="transmembrane region" description="Helical" evidence="7">
    <location>
        <begin position="340"/>
        <end position="360"/>
    </location>
</feature>
<evidence type="ECO:0000256" key="7">
    <source>
        <dbReference type="SAM" id="Phobius"/>
    </source>
</evidence>
<protein>
    <recommendedName>
        <fullName evidence="8">Major facilitator superfamily (MFS) profile domain-containing protein</fullName>
    </recommendedName>
</protein>
<feature type="transmembrane region" description="Helical" evidence="7">
    <location>
        <begin position="213"/>
        <end position="232"/>
    </location>
</feature>
<keyword evidence="4 7" id="KW-1133">Transmembrane helix</keyword>
<dbReference type="EMBL" id="JADGKB010000020">
    <property type="protein sequence ID" value="KAJ3259211.1"/>
    <property type="molecule type" value="Genomic_DNA"/>
</dbReference>
<dbReference type="Proteomes" id="UP001210925">
    <property type="component" value="Unassembled WGS sequence"/>
</dbReference>
<dbReference type="Pfam" id="PF07690">
    <property type="entry name" value="MFS_1"/>
    <property type="match status" value="1"/>
</dbReference>
<evidence type="ECO:0000256" key="3">
    <source>
        <dbReference type="ARBA" id="ARBA00022692"/>
    </source>
</evidence>
<keyword evidence="5 7" id="KW-0472">Membrane</keyword>
<keyword evidence="3 7" id="KW-0812">Transmembrane</keyword>
<evidence type="ECO:0000259" key="8">
    <source>
        <dbReference type="PROSITE" id="PS50850"/>
    </source>
</evidence>
<name>A0AAD5UIS6_9FUNG</name>
<dbReference type="InterPro" id="IPR051068">
    <property type="entry name" value="MFS_Domain-Containing_Protein"/>
</dbReference>
<gene>
    <name evidence="9" type="ORF">HK103_002858</name>
</gene>
<feature type="domain" description="Major facilitator superfamily (MFS) profile" evidence="8">
    <location>
        <begin position="43"/>
        <end position="454"/>
    </location>
</feature>
<feature type="transmembrane region" description="Helical" evidence="7">
    <location>
        <begin position="137"/>
        <end position="163"/>
    </location>
</feature>
<comment type="subcellular location">
    <subcellularLocation>
        <location evidence="1">Endomembrane system</location>
        <topology evidence="1">Multi-pass membrane protein</topology>
    </subcellularLocation>
</comment>
<dbReference type="InterPro" id="IPR011701">
    <property type="entry name" value="MFS"/>
</dbReference>
<evidence type="ECO:0000256" key="6">
    <source>
        <dbReference type="SAM" id="MobiDB-lite"/>
    </source>
</evidence>
<feature type="region of interest" description="Disordered" evidence="6">
    <location>
        <begin position="15"/>
        <end position="36"/>
    </location>
</feature>
<organism evidence="9 10">
    <name type="scientific">Boothiomyces macroporosus</name>
    <dbReference type="NCBI Taxonomy" id="261099"/>
    <lineage>
        <taxon>Eukaryota</taxon>
        <taxon>Fungi</taxon>
        <taxon>Fungi incertae sedis</taxon>
        <taxon>Chytridiomycota</taxon>
        <taxon>Chytridiomycota incertae sedis</taxon>
        <taxon>Chytridiomycetes</taxon>
        <taxon>Rhizophydiales</taxon>
        <taxon>Terramycetaceae</taxon>
        <taxon>Boothiomyces</taxon>
    </lineage>
</organism>
<dbReference type="InterPro" id="IPR020846">
    <property type="entry name" value="MFS_dom"/>
</dbReference>
<keyword evidence="10" id="KW-1185">Reference proteome</keyword>
<feature type="transmembrane region" description="Helical" evidence="7">
    <location>
        <begin position="315"/>
        <end position="333"/>
    </location>
</feature>
<evidence type="ECO:0000313" key="9">
    <source>
        <dbReference type="EMBL" id="KAJ3259211.1"/>
    </source>
</evidence>
<evidence type="ECO:0000256" key="1">
    <source>
        <dbReference type="ARBA" id="ARBA00004127"/>
    </source>
</evidence>
<dbReference type="InterPro" id="IPR036259">
    <property type="entry name" value="MFS_trans_sf"/>
</dbReference>